<dbReference type="PIRSF" id="PIRSF036979">
    <property type="entry name" value="Arginase"/>
    <property type="match status" value="1"/>
</dbReference>
<keyword evidence="10" id="KW-1185">Reference proteome</keyword>
<comment type="similarity">
    <text evidence="6 7">Belongs to the arginase family.</text>
</comment>
<proteinExistence type="inferred from homology"/>
<keyword evidence="5" id="KW-0464">Manganese</keyword>
<feature type="binding site" evidence="5">
    <location>
        <position position="209"/>
    </location>
    <ligand>
        <name>Mn(2+)</name>
        <dbReference type="ChEBI" id="CHEBI:29035"/>
        <label>1</label>
    </ligand>
</feature>
<dbReference type="EMBL" id="KN847522">
    <property type="protein sequence ID" value="KIV92472.1"/>
    <property type="molecule type" value="Genomic_DNA"/>
</dbReference>
<dbReference type="InterPro" id="IPR023696">
    <property type="entry name" value="Ureohydrolase_dom_sf"/>
</dbReference>
<dbReference type="GO" id="GO:0033389">
    <property type="term" value="P:putrescine biosynthetic process from arginine, via agmatine"/>
    <property type="evidence" value="ECO:0007669"/>
    <property type="project" value="TreeGrafter"/>
</dbReference>
<feature type="binding site" evidence="5">
    <location>
        <position position="308"/>
    </location>
    <ligand>
        <name>Mn(2+)</name>
        <dbReference type="ChEBI" id="CHEBI:29035"/>
        <label>1</label>
    </ligand>
</feature>
<dbReference type="HOGENOM" id="CLU_039478_1_1_1"/>
<dbReference type="PROSITE" id="PS51409">
    <property type="entry name" value="ARGINASE_2"/>
    <property type="match status" value="1"/>
</dbReference>
<feature type="signal peptide" evidence="8">
    <location>
        <begin position="1"/>
        <end position="17"/>
    </location>
</feature>
<dbReference type="VEuPathDB" id="FungiDB:PV10_03766"/>
<evidence type="ECO:0000256" key="6">
    <source>
        <dbReference type="PROSITE-ProRule" id="PRU00742"/>
    </source>
</evidence>
<accession>A0A0D1ZCR5</accession>
<feature type="binding site" evidence="5">
    <location>
        <position position="211"/>
    </location>
    <ligand>
        <name>Mn(2+)</name>
        <dbReference type="ChEBI" id="CHEBI:29035"/>
        <label>1</label>
    </ligand>
</feature>
<name>A0A0D1ZCR5_EXOME</name>
<dbReference type="GO" id="GO:0008783">
    <property type="term" value="F:agmatinase activity"/>
    <property type="evidence" value="ECO:0007669"/>
    <property type="project" value="UniProtKB-EC"/>
</dbReference>
<protein>
    <recommendedName>
        <fullName evidence="4">agmatinase</fullName>
        <ecNumber evidence="4">3.5.3.11</ecNumber>
    </recommendedName>
</protein>
<keyword evidence="1 5" id="KW-0479">Metal-binding</keyword>
<feature type="chain" id="PRO_5002237659" description="agmatinase" evidence="8">
    <location>
        <begin position="18"/>
        <end position="400"/>
    </location>
</feature>
<dbReference type="GO" id="GO:0046872">
    <property type="term" value="F:metal ion binding"/>
    <property type="evidence" value="ECO:0007669"/>
    <property type="project" value="UniProtKB-KW"/>
</dbReference>
<dbReference type="FunFam" id="3.40.800.10:FF:000006">
    <property type="entry name" value="Agmatinase 1"/>
    <property type="match status" value="1"/>
</dbReference>
<dbReference type="GeneID" id="27321611"/>
<dbReference type="RefSeq" id="XP_016224046.1">
    <property type="nucleotide sequence ID" value="XM_016368258.1"/>
</dbReference>
<feature type="binding site" evidence="5">
    <location>
        <position position="310"/>
    </location>
    <ligand>
        <name>Mn(2+)</name>
        <dbReference type="ChEBI" id="CHEBI:29035"/>
        <label>1</label>
    </ligand>
</feature>
<evidence type="ECO:0000256" key="4">
    <source>
        <dbReference type="ARBA" id="ARBA00066392"/>
    </source>
</evidence>
<dbReference type="Proteomes" id="UP000054302">
    <property type="component" value="Unassembled WGS sequence"/>
</dbReference>
<keyword evidence="2 7" id="KW-0378">Hydrolase</keyword>
<evidence type="ECO:0000256" key="5">
    <source>
        <dbReference type="PIRSR" id="PIRSR036979-1"/>
    </source>
</evidence>
<comment type="catalytic activity">
    <reaction evidence="3">
        <text>agmatine + H2O = urea + putrescine</text>
        <dbReference type="Rhea" id="RHEA:13929"/>
        <dbReference type="ChEBI" id="CHEBI:15377"/>
        <dbReference type="ChEBI" id="CHEBI:16199"/>
        <dbReference type="ChEBI" id="CHEBI:58145"/>
        <dbReference type="ChEBI" id="CHEBI:326268"/>
        <dbReference type="EC" id="3.5.3.11"/>
    </reaction>
</comment>
<dbReference type="GO" id="GO:0019627">
    <property type="term" value="P:urea metabolic process"/>
    <property type="evidence" value="ECO:0007669"/>
    <property type="project" value="UniProtKB-ARBA"/>
</dbReference>
<feature type="binding site" evidence="5">
    <location>
        <position position="213"/>
    </location>
    <ligand>
        <name>Mn(2+)</name>
        <dbReference type="ChEBI" id="CHEBI:29035"/>
        <label>1</label>
    </ligand>
</feature>
<dbReference type="Pfam" id="PF00491">
    <property type="entry name" value="Arginase"/>
    <property type="match status" value="1"/>
</dbReference>
<evidence type="ECO:0000256" key="8">
    <source>
        <dbReference type="SAM" id="SignalP"/>
    </source>
</evidence>
<dbReference type="AlphaFoldDB" id="A0A0D1ZCR5"/>
<dbReference type="SUPFAM" id="SSF52768">
    <property type="entry name" value="Arginase/deacetylase"/>
    <property type="match status" value="1"/>
</dbReference>
<sequence length="400" mass="43059">MLFTSVALLACASCVLSHGDHAHDQTPVSGPHKSLWYNALPGDGGTQADSVFSGISTFGRLPYFPCLASDEEKFDIAFIGAPFDTGTSYRPGARFGPSGIRQGSRRLNLYGGYNVPLAENPFNFWGKVIDCGDIPVTSYDNHYALQQIEDGHNALLMRTPFTAAKEPGISKAGKTLPRIITLGGDHTITLPLLRSINKAYGPISVIHFDSHLDTWKPKVFGGAPSKQASINHGTYYYHASEEGLLANDSSIHAGIRTTLSGPSDYENDGYCGFTRVEAREIDEIGTEGIIKRIKDRVGTKNPVYLSIDIDTLDPAFAPATGTPETGGWSTRELRTIIRGLEGINFVAADLVEVAPAYDTNAELTTMAAADVLYEVMSVMVKKGPLTVKATSAEIEPAAEL</sequence>
<reference evidence="9 10" key="1">
    <citation type="submission" date="2015-01" db="EMBL/GenBank/DDBJ databases">
        <title>The Genome Sequence of Exophiala mesophila CBS40295.</title>
        <authorList>
            <consortium name="The Broad Institute Genomics Platform"/>
            <person name="Cuomo C."/>
            <person name="de Hoog S."/>
            <person name="Gorbushina A."/>
            <person name="Stielow B."/>
            <person name="Teixiera M."/>
            <person name="Abouelleil A."/>
            <person name="Chapman S.B."/>
            <person name="Priest M."/>
            <person name="Young S.K."/>
            <person name="Wortman J."/>
            <person name="Nusbaum C."/>
            <person name="Birren B."/>
        </authorList>
    </citation>
    <scope>NUCLEOTIDE SEQUENCE [LARGE SCALE GENOMIC DNA]</scope>
    <source>
        <strain evidence="9 10">CBS 40295</strain>
    </source>
</reference>
<evidence type="ECO:0000256" key="1">
    <source>
        <dbReference type="ARBA" id="ARBA00022723"/>
    </source>
</evidence>
<keyword evidence="8" id="KW-0732">Signal</keyword>
<feature type="binding site" evidence="5">
    <location>
        <position position="186"/>
    </location>
    <ligand>
        <name>Mn(2+)</name>
        <dbReference type="ChEBI" id="CHEBI:29035"/>
        <label>1</label>
    </ligand>
</feature>
<evidence type="ECO:0000313" key="10">
    <source>
        <dbReference type="Proteomes" id="UP000054302"/>
    </source>
</evidence>
<dbReference type="OMA" id="CIDAGFV"/>
<evidence type="ECO:0000256" key="7">
    <source>
        <dbReference type="RuleBase" id="RU003684"/>
    </source>
</evidence>
<gene>
    <name evidence="9" type="ORF">PV10_03766</name>
</gene>
<evidence type="ECO:0000256" key="3">
    <source>
        <dbReference type="ARBA" id="ARBA00050304"/>
    </source>
</evidence>
<dbReference type="PANTHER" id="PTHR11358">
    <property type="entry name" value="ARGINASE/AGMATINASE"/>
    <property type="match status" value="1"/>
</dbReference>
<dbReference type="Gene3D" id="3.40.800.10">
    <property type="entry name" value="Ureohydrolase domain"/>
    <property type="match status" value="1"/>
</dbReference>
<dbReference type="PROSITE" id="PS01053">
    <property type="entry name" value="ARGINASE_1"/>
    <property type="match status" value="1"/>
</dbReference>
<evidence type="ECO:0000256" key="2">
    <source>
        <dbReference type="ARBA" id="ARBA00022801"/>
    </source>
</evidence>
<dbReference type="CDD" id="cd11592">
    <property type="entry name" value="Agmatinase_PAH"/>
    <property type="match status" value="1"/>
</dbReference>
<dbReference type="PRINTS" id="PR00116">
    <property type="entry name" value="ARGINASE"/>
</dbReference>
<comment type="cofactor">
    <cofactor evidence="5">
        <name>Mn(2+)</name>
        <dbReference type="ChEBI" id="CHEBI:29035"/>
    </cofactor>
    <text evidence="5">Binds 2 manganese ions per subunit.</text>
</comment>
<evidence type="ECO:0000313" key="9">
    <source>
        <dbReference type="EMBL" id="KIV92472.1"/>
    </source>
</evidence>
<dbReference type="OrthoDB" id="288726at2759"/>
<dbReference type="PANTHER" id="PTHR11358:SF30">
    <property type="entry name" value="AGMATINASE 1-RELATED"/>
    <property type="match status" value="1"/>
</dbReference>
<dbReference type="InterPro" id="IPR006035">
    <property type="entry name" value="Ureohydrolase"/>
</dbReference>
<organism evidence="9 10">
    <name type="scientific">Exophiala mesophila</name>
    <name type="common">Black yeast-like fungus</name>
    <dbReference type="NCBI Taxonomy" id="212818"/>
    <lineage>
        <taxon>Eukaryota</taxon>
        <taxon>Fungi</taxon>
        <taxon>Dikarya</taxon>
        <taxon>Ascomycota</taxon>
        <taxon>Pezizomycotina</taxon>
        <taxon>Eurotiomycetes</taxon>
        <taxon>Chaetothyriomycetidae</taxon>
        <taxon>Chaetothyriales</taxon>
        <taxon>Herpotrichiellaceae</taxon>
        <taxon>Exophiala</taxon>
    </lineage>
</organism>
<dbReference type="EC" id="3.5.3.11" evidence="4"/>
<dbReference type="STRING" id="212818.A0A0D1ZCR5"/>
<dbReference type="InterPro" id="IPR020855">
    <property type="entry name" value="Ureohydrolase_Mn_BS"/>
</dbReference>